<dbReference type="PROSITE" id="PS50944">
    <property type="entry name" value="HTH_DTXR"/>
    <property type="match status" value="1"/>
</dbReference>
<gene>
    <name evidence="16" type="primary">ideR</name>
    <name evidence="16" type="ORF">Pan97_30290</name>
</gene>
<dbReference type="InterPro" id="IPR036388">
    <property type="entry name" value="WH-like_DNA-bd_sf"/>
</dbReference>
<dbReference type="Proteomes" id="UP000318626">
    <property type="component" value="Chromosome"/>
</dbReference>
<dbReference type="Pfam" id="PF01325">
    <property type="entry name" value="Fe_dep_repress"/>
    <property type="match status" value="1"/>
</dbReference>
<keyword evidence="11" id="KW-0804">Transcription</keyword>
<dbReference type="SMART" id="SM00529">
    <property type="entry name" value="HTH_DTXR"/>
    <property type="match status" value="1"/>
</dbReference>
<evidence type="ECO:0000256" key="10">
    <source>
        <dbReference type="ARBA" id="ARBA00023159"/>
    </source>
</evidence>
<dbReference type="Gene3D" id="1.10.10.10">
    <property type="entry name" value="Winged helix-like DNA-binding domain superfamily/Winged helix DNA-binding domain"/>
    <property type="match status" value="1"/>
</dbReference>
<dbReference type="SMART" id="SM00899">
    <property type="entry name" value="FeoA"/>
    <property type="match status" value="1"/>
</dbReference>
<dbReference type="InterPro" id="IPR036421">
    <property type="entry name" value="Fe_dep_repressor_sf"/>
</dbReference>
<dbReference type="Pfam" id="PF04023">
    <property type="entry name" value="FeoA"/>
    <property type="match status" value="1"/>
</dbReference>
<keyword evidence="12" id="KW-0464">Manganese</keyword>
<keyword evidence="17" id="KW-1185">Reference proteome</keyword>
<keyword evidence="10" id="KW-0010">Activator</keyword>
<dbReference type="InterPro" id="IPR007167">
    <property type="entry name" value="Fe-transptr_FeoA-like"/>
</dbReference>
<dbReference type="KEGG" id="bvo:Pan97_30290"/>
<dbReference type="PANTHER" id="PTHR33238">
    <property type="entry name" value="IRON (METAL) DEPENDENT REPRESSOR, DTXR FAMILY"/>
    <property type="match status" value="1"/>
</dbReference>
<name>A0A518C9W4_9BACT</name>
<dbReference type="InterPro" id="IPR036390">
    <property type="entry name" value="WH_DNA-bd_sf"/>
</dbReference>
<dbReference type="InterPro" id="IPR050536">
    <property type="entry name" value="DtxR_MntR_Metal-Reg"/>
</dbReference>
<evidence type="ECO:0000256" key="14">
    <source>
        <dbReference type="ARBA" id="ARBA00032593"/>
    </source>
</evidence>
<dbReference type="Pfam" id="PF02742">
    <property type="entry name" value="Fe_dep_repr_C"/>
    <property type="match status" value="1"/>
</dbReference>
<evidence type="ECO:0000256" key="4">
    <source>
        <dbReference type="ARBA" id="ARBA00022386"/>
    </source>
</evidence>
<evidence type="ECO:0000256" key="12">
    <source>
        <dbReference type="ARBA" id="ARBA00023211"/>
    </source>
</evidence>
<keyword evidence="7" id="KW-0408">Iron</keyword>
<reference evidence="17" key="1">
    <citation type="submission" date="2019-02" db="EMBL/GenBank/DDBJ databases">
        <title>Deep-cultivation of Planctomycetes and their phenomic and genomic characterization uncovers novel biology.</title>
        <authorList>
            <person name="Wiegand S."/>
            <person name="Jogler M."/>
            <person name="Boedeker C."/>
            <person name="Pinto D."/>
            <person name="Vollmers J."/>
            <person name="Rivas-Marin E."/>
            <person name="Kohn T."/>
            <person name="Peeters S.H."/>
            <person name="Heuer A."/>
            <person name="Rast P."/>
            <person name="Oberbeckmann S."/>
            <person name="Bunk B."/>
            <person name="Jeske O."/>
            <person name="Meyerdierks A."/>
            <person name="Storesund J.E."/>
            <person name="Kallscheuer N."/>
            <person name="Luecker S."/>
            <person name="Lage O.M."/>
            <person name="Pohl T."/>
            <person name="Merkel B.J."/>
            <person name="Hornburger P."/>
            <person name="Mueller R.-W."/>
            <person name="Bruemmer F."/>
            <person name="Labrenz M."/>
            <person name="Spormann A.M."/>
            <person name="Op den Camp H."/>
            <person name="Overmann J."/>
            <person name="Amann R."/>
            <person name="Jetten M.S.M."/>
            <person name="Mascher T."/>
            <person name="Medema M.H."/>
            <person name="Devos D.P."/>
            <person name="Kaster A.-K."/>
            <person name="Ovreas L."/>
            <person name="Rohde M."/>
            <person name="Galperin M.Y."/>
            <person name="Jogler C."/>
        </authorList>
    </citation>
    <scope>NUCLEOTIDE SEQUENCE [LARGE SCALE GENOMIC DNA]</scope>
    <source>
        <strain evidence="17">Pan97</strain>
    </source>
</reference>
<dbReference type="FunFam" id="1.10.60.10:FF:000004">
    <property type="entry name" value="DtxR family transcriptional regulator"/>
    <property type="match status" value="1"/>
</dbReference>
<evidence type="ECO:0000313" key="17">
    <source>
        <dbReference type="Proteomes" id="UP000318626"/>
    </source>
</evidence>
<dbReference type="RefSeq" id="WP_144973755.1">
    <property type="nucleotide sequence ID" value="NZ_CP036289.1"/>
</dbReference>
<dbReference type="PANTHER" id="PTHR33238:SF11">
    <property type="entry name" value="TRANSCRIPTIONAL REGULATOR MNTR"/>
    <property type="match status" value="1"/>
</dbReference>
<comment type="function">
    <text evidence="13">In the presence of manganese, represses expression of mntH and mntS. Up-regulates expression of mntP.</text>
</comment>
<evidence type="ECO:0000256" key="11">
    <source>
        <dbReference type="ARBA" id="ARBA00023163"/>
    </source>
</evidence>
<dbReference type="InterPro" id="IPR001367">
    <property type="entry name" value="Fe_dep_repressor"/>
</dbReference>
<dbReference type="InterPro" id="IPR008988">
    <property type="entry name" value="Transcriptional_repressor_C"/>
</dbReference>
<dbReference type="InterPro" id="IPR022687">
    <property type="entry name" value="HTH_DTXR"/>
</dbReference>
<dbReference type="InterPro" id="IPR022689">
    <property type="entry name" value="Iron_dep_repressor"/>
</dbReference>
<keyword evidence="9" id="KW-0238">DNA-binding</keyword>
<dbReference type="SUPFAM" id="SSF46785">
    <property type="entry name" value="Winged helix' DNA-binding domain"/>
    <property type="match status" value="1"/>
</dbReference>
<evidence type="ECO:0000256" key="2">
    <source>
        <dbReference type="ARBA" id="ARBA00007871"/>
    </source>
</evidence>
<evidence type="ECO:0000256" key="1">
    <source>
        <dbReference type="ARBA" id="ARBA00004496"/>
    </source>
</evidence>
<comment type="similarity">
    <text evidence="2">Belongs to the DtxR/MntR family.</text>
</comment>
<dbReference type="GO" id="GO:0005737">
    <property type="term" value="C:cytoplasm"/>
    <property type="evidence" value="ECO:0007669"/>
    <property type="project" value="UniProtKB-SubCell"/>
</dbReference>
<evidence type="ECO:0000256" key="13">
    <source>
        <dbReference type="ARBA" id="ARBA00025185"/>
    </source>
</evidence>
<evidence type="ECO:0000256" key="6">
    <source>
        <dbReference type="ARBA" id="ARBA00022491"/>
    </source>
</evidence>
<dbReference type="SUPFAM" id="SSF47979">
    <property type="entry name" value="Iron-dependent repressor protein, dimerization domain"/>
    <property type="match status" value="1"/>
</dbReference>
<evidence type="ECO:0000256" key="9">
    <source>
        <dbReference type="ARBA" id="ARBA00023125"/>
    </source>
</evidence>
<dbReference type="GO" id="GO:0046914">
    <property type="term" value="F:transition metal ion binding"/>
    <property type="evidence" value="ECO:0007669"/>
    <property type="project" value="InterPro"/>
</dbReference>
<evidence type="ECO:0000256" key="3">
    <source>
        <dbReference type="ARBA" id="ARBA00011738"/>
    </source>
</evidence>
<dbReference type="AlphaFoldDB" id="A0A518C9W4"/>
<dbReference type="InterPro" id="IPR038157">
    <property type="entry name" value="FeoA_core_dom"/>
</dbReference>
<proteinExistence type="inferred from homology"/>
<dbReference type="EMBL" id="CP036289">
    <property type="protein sequence ID" value="QDU75984.1"/>
    <property type="molecule type" value="Genomic_DNA"/>
</dbReference>
<dbReference type="Gene3D" id="2.30.30.90">
    <property type="match status" value="1"/>
</dbReference>
<dbReference type="OrthoDB" id="9791355at2"/>
<dbReference type="GO" id="GO:0003700">
    <property type="term" value="F:DNA-binding transcription factor activity"/>
    <property type="evidence" value="ECO:0007669"/>
    <property type="project" value="InterPro"/>
</dbReference>
<evidence type="ECO:0000313" key="16">
    <source>
        <dbReference type="EMBL" id="QDU75984.1"/>
    </source>
</evidence>
<evidence type="ECO:0000256" key="5">
    <source>
        <dbReference type="ARBA" id="ARBA00022490"/>
    </source>
</evidence>
<evidence type="ECO:0000259" key="15">
    <source>
        <dbReference type="PROSITE" id="PS50944"/>
    </source>
</evidence>
<dbReference type="Gene3D" id="1.10.60.10">
    <property type="entry name" value="Iron dependent repressor, metal binding and dimerisation domain"/>
    <property type="match status" value="1"/>
</dbReference>
<accession>A0A518C9W4</accession>
<comment type="subunit">
    <text evidence="3">Homodimer.</text>
</comment>
<sequence length="220" mass="24357">MPSLTIENYVKAIYQIALQTPEKAASTGEIAIALQVSPGTVTSMLKTLSETGLASYTKYEGVRLTESGRKLALRVLRRHRLIELFLVHTLDLAWDEVHEEAENMEHAVSDFLVDRIDQFLGYPSSDPHGDPIPTADGKIRTEQGVKLTQWEPGKSFRLVRVMDQSSEFLRYLSEESLQPGCEAKLLTSRAEAGIVTIEIEGRITALGLEAAEKLMVTAVS</sequence>
<comment type="subcellular location">
    <subcellularLocation>
        <location evidence="1">Cytoplasm</location>
    </subcellularLocation>
</comment>
<dbReference type="GO" id="GO:0046983">
    <property type="term" value="F:protein dimerization activity"/>
    <property type="evidence" value="ECO:0007669"/>
    <property type="project" value="InterPro"/>
</dbReference>
<dbReference type="SUPFAM" id="SSF50037">
    <property type="entry name" value="C-terminal domain of transcriptional repressors"/>
    <property type="match status" value="1"/>
</dbReference>
<evidence type="ECO:0000256" key="7">
    <source>
        <dbReference type="ARBA" id="ARBA00023004"/>
    </source>
</evidence>
<organism evidence="16 17">
    <name type="scientific">Bremerella volcania</name>
    <dbReference type="NCBI Taxonomy" id="2527984"/>
    <lineage>
        <taxon>Bacteria</taxon>
        <taxon>Pseudomonadati</taxon>
        <taxon>Planctomycetota</taxon>
        <taxon>Planctomycetia</taxon>
        <taxon>Pirellulales</taxon>
        <taxon>Pirellulaceae</taxon>
        <taxon>Bremerella</taxon>
    </lineage>
</organism>
<keyword evidence="8" id="KW-0805">Transcription regulation</keyword>
<evidence type="ECO:0000256" key="8">
    <source>
        <dbReference type="ARBA" id="ARBA00023015"/>
    </source>
</evidence>
<keyword evidence="6" id="KW-0678">Repressor</keyword>
<keyword evidence="5" id="KW-0963">Cytoplasm</keyword>
<dbReference type="GO" id="GO:0003677">
    <property type="term" value="F:DNA binding"/>
    <property type="evidence" value="ECO:0007669"/>
    <property type="project" value="UniProtKB-KW"/>
</dbReference>
<feature type="domain" description="HTH dtxR-type" evidence="15">
    <location>
        <begin position="1"/>
        <end position="65"/>
    </location>
</feature>
<protein>
    <recommendedName>
        <fullName evidence="4">Transcriptional regulator MntR</fullName>
    </recommendedName>
    <alternativeName>
        <fullName evidence="14">Manganese transport regulator</fullName>
    </alternativeName>
</protein>